<evidence type="ECO:0000256" key="1">
    <source>
        <dbReference type="SAM" id="Phobius"/>
    </source>
</evidence>
<feature type="transmembrane region" description="Helical" evidence="1">
    <location>
        <begin position="40"/>
        <end position="62"/>
    </location>
</feature>
<keyword evidence="1" id="KW-0472">Membrane</keyword>
<sequence length="72" mass="7485">MKNIGTIILVIGILIVVGSIVLTNAHSFNPADSSSGTHAAAGWFFGGLAVFGVGVVMLANSLPDYRQRNNRG</sequence>
<name>A0A419S623_9SPHI</name>
<proteinExistence type="predicted"/>
<dbReference type="Proteomes" id="UP000283433">
    <property type="component" value="Unassembled WGS sequence"/>
</dbReference>
<feature type="transmembrane region" description="Helical" evidence="1">
    <location>
        <begin position="7"/>
        <end position="28"/>
    </location>
</feature>
<keyword evidence="1" id="KW-1133">Transmembrane helix</keyword>
<keyword evidence="3" id="KW-1185">Reference proteome</keyword>
<evidence type="ECO:0000313" key="2">
    <source>
        <dbReference type="EMBL" id="RKD16285.1"/>
    </source>
</evidence>
<reference evidence="2 3" key="1">
    <citation type="submission" date="2016-07" db="EMBL/GenBank/DDBJ databases">
        <title>Genome of Pelobium manganitolerans.</title>
        <authorList>
            <person name="Wu S."/>
            <person name="Wang G."/>
        </authorList>
    </citation>
    <scope>NUCLEOTIDE SEQUENCE [LARGE SCALE GENOMIC DNA]</scope>
    <source>
        <strain evidence="2 3">YS-25</strain>
    </source>
</reference>
<gene>
    <name evidence="2" type="ORF">BCY91_05285</name>
</gene>
<dbReference type="RefSeq" id="WP_120181786.1">
    <property type="nucleotide sequence ID" value="NZ_CBINCU010000010.1"/>
</dbReference>
<organism evidence="2 3">
    <name type="scientific">Pelobium manganitolerans</name>
    <dbReference type="NCBI Taxonomy" id="1842495"/>
    <lineage>
        <taxon>Bacteria</taxon>
        <taxon>Pseudomonadati</taxon>
        <taxon>Bacteroidota</taxon>
        <taxon>Sphingobacteriia</taxon>
        <taxon>Sphingobacteriales</taxon>
        <taxon>Sphingobacteriaceae</taxon>
        <taxon>Pelobium</taxon>
    </lineage>
</organism>
<accession>A0A419S623</accession>
<evidence type="ECO:0000313" key="3">
    <source>
        <dbReference type="Proteomes" id="UP000283433"/>
    </source>
</evidence>
<comment type="caution">
    <text evidence="2">The sequence shown here is derived from an EMBL/GenBank/DDBJ whole genome shotgun (WGS) entry which is preliminary data.</text>
</comment>
<protein>
    <submittedName>
        <fullName evidence="2">Uncharacterized protein</fullName>
    </submittedName>
</protein>
<dbReference type="EMBL" id="MBTA01000023">
    <property type="protein sequence ID" value="RKD16285.1"/>
    <property type="molecule type" value="Genomic_DNA"/>
</dbReference>
<dbReference type="AlphaFoldDB" id="A0A419S623"/>
<keyword evidence="1" id="KW-0812">Transmembrane</keyword>